<reference evidence="1" key="1">
    <citation type="submission" date="2021-02" db="EMBL/GenBank/DDBJ databases">
        <authorList>
            <person name="Nowell W R."/>
        </authorList>
    </citation>
    <scope>NUCLEOTIDE SEQUENCE</scope>
</reference>
<comment type="caution">
    <text evidence="1">The sequence shown here is derived from an EMBL/GenBank/DDBJ whole genome shotgun (WGS) entry which is preliminary data.</text>
</comment>
<protein>
    <submittedName>
        <fullName evidence="1">Uncharacterized protein</fullName>
    </submittedName>
</protein>
<gene>
    <name evidence="1" type="ORF">OKA104_LOCUS51161</name>
</gene>
<name>A0A820NZR8_9BILA</name>
<proteinExistence type="predicted"/>
<feature type="non-terminal residue" evidence="1">
    <location>
        <position position="1"/>
    </location>
</feature>
<evidence type="ECO:0000313" key="2">
    <source>
        <dbReference type="Proteomes" id="UP000663881"/>
    </source>
</evidence>
<organism evidence="1 2">
    <name type="scientific">Adineta steineri</name>
    <dbReference type="NCBI Taxonomy" id="433720"/>
    <lineage>
        <taxon>Eukaryota</taxon>
        <taxon>Metazoa</taxon>
        <taxon>Spiralia</taxon>
        <taxon>Gnathifera</taxon>
        <taxon>Rotifera</taxon>
        <taxon>Eurotatoria</taxon>
        <taxon>Bdelloidea</taxon>
        <taxon>Adinetida</taxon>
        <taxon>Adinetidae</taxon>
        <taxon>Adineta</taxon>
    </lineage>
</organism>
<evidence type="ECO:0000313" key="1">
    <source>
        <dbReference type="EMBL" id="CAF4396554.1"/>
    </source>
</evidence>
<dbReference type="AlphaFoldDB" id="A0A820NZR8"/>
<accession>A0A820NZR8</accession>
<dbReference type="EMBL" id="CAJOAY010027171">
    <property type="protein sequence ID" value="CAF4396554.1"/>
    <property type="molecule type" value="Genomic_DNA"/>
</dbReference>
<dbReference type="Proteomes" id="UP000663881">
    <property type="component" value="Unassembled WGS sequence"/>
</dbReference>
<sequence>SDIEFMIIDRSELQLDEDDIWADPDFP</sequence>